<protein>
    <submittedName>
        <fullName evidence="1">AbiH family protein</fullName>
    </submittedName>
</protein>
<comment type="caution">
    <text evidence="1">The sequence shown here is derived from an EMBL/GenBank/DDBJ whole genome shotgun (WGS) entry which is preliminary data.</text>
</comment>
<dbReference type="EMBL" id="JAUEII010000004">
    <property type="protein sequence ID" value="MDN0048366.1"/>
    <property type="molecule type" value="Genomic_DNA"/>
</dbReference>
<sequence>MDLVFLLGNGFDINIGMETRYCNFYAYYLNQASSNNIIKAFKNNIQENIEDWADLELKLGEYLELLQEDEAILIYNDLIKNLQIYIQSEEEKYSYDIDSNLIRKDLISPENYLRYVDSQFIKSNWKKDNENWRVRIISFNYTKSLENLIAFNNERIVIETVNGHQRYIDAVEHIHGFTNDRMVLGVNDSKQIKNQNLRDCKRIIRRFVKPECNKTYGLNHSDKCANWINAAQIICLYGLSLGETDKIWWNRVAKRLINSNATLIIFYYDKDFQEIAGPDYEDKADDIRDLFLSKTQLTDSEKQNIYSKIYINFSRGIFNVHLSKIGE</sequence>
<evidence type="ECO:0000313" key="2">
    <source>
        <dbReference type="Proteomes" id="UP001167871"/>
    </source>
</evidence>
<gene>
    <name evidence="1" type="ORF">QVO10_03010</name>
</gene>
<organism evidence="1 2">
    <name type="scientific">Bacteroides gallinaceum</name>
    <dbReference type="NCBI Taxonomy" id="1462571"/>
    <lineage>
        <taxon>Bacteria</taxon>
        <taxon>Pseudomonadati</taxon>
        <taxon>Bacteroidota</taxon>
        <taxon>Bacteroidia</taxon>
        <taxon>Bacteroidales</taxon>
        <taxon>Bacteroidaceae</taxon>
        <taxon>Bacteroides</taxon>
    </lineage>
</organism>
<dbReference type="RefSeq" id="WP_301639030.1">
    <property type="nucleotide sequence ID" value="NZ_JAUEII010000004.1"/>
</dbReference>
<keyword evidence="2" id="KW-1185">Reference proteome</keyword>
<dbReference type="Pfam" id="PF14253">
    <property type="entry name" value="AbiH"/>
    <property type="match status" value="1"/>
</dbReference>
<reference evidence="1" key="1">
    <citation type="submission" date="2023-06" db="EMBL/GenBank/DDBJ databases">
        <authorList>
            <person name="Zeman M."/>
            <person name="Kubasova T."/>
            <person name="Jahodarova E."/>
            <person name="Nykrynova M."/>
            <person name="Rychlik I."/>
        </authorList>
    </citation>
    <scope>NUCLEOTIDE SEQUENCE</scope>
    <source>
        <strain evidence="1">84_SSukc20</strain>
    </source>
</reference>
<evidence type="ECO:0000313" key="1">
    <source>
        <dbReference type="EMBL" id="MDN0048366.1"/>
    </source>
</evidence>
<proteinExistence type="predicted"/>
<reference evidence="1" key="2">
    <citation type="submission" date="2024-05" db="EMBL/GenBank/DDBJ databases">
        <title>Identification and characterization of horizontal gene transfer across gut microbiota members of farm animals based on homology search.</title>
        <authorList>
            <person name="Schwarzerova J."/>
            <person name="Nykrynova M."/>
            <person name="Jureckova K."/>
            <person name="Cejkova D."/>
            <person name="Rychlik I."/>
        </authorList>
    </citation>
    <scope>NUCLEOTIDE SEQUENCE</scope>
    <source>
        <strain evidence="1">84_SSukc20</strain>
    </source>
</reference>
<accession>A0ABT7X2R6</accession>
<name>A0ABT7X2R6_9BACE</name>
<dbReference type="Proteomes" id="UP001167871">
    <property type="component" value="Unassembled WGS sequence"/>
</dbReference>
<dbReference type="InterPro" id="IPR025935">
    <property type="entry name" value="AbiH"/>
</dbReference>